<dbReference type="PANTHER" id="PTHR47515:SF1">
    <property type="entry name" value="BLR2054 PROTEIN"/>
    <property type="match status" value="1"/>
</dbReference>
<dbReference type="AlphaFoldDB" id="A0A1N7SFS1"/>
<evidence type="ECO:0000259" key="1">
    <source>
        <dbReference type="Pfam" id="PF13683"/>
    </source>
</evidence>
<dbReference type="GO" id="GO:0015074">
    <property type="term" value="P:DNA integration"/>
    <property type="evidence" value="ECO:0007669"/>
    <property type="project" value="InterPro"/>
</dbReference>
<dbReference type="Proteomes" id="UP000187012">
    <property type="component" value="Unassembled WGS sequence"/>
</dbReference>
<dbReference type="InterPro" id="IPR001584">
    <property type="entry name" value="Integrase_cat-core"/>
</dbReference>
<feature type="domain" description="Integrase catalytic" evidence="1">
    <location>
        <begin position="51"/>
        <end position="99"/>
    </location>
</feature>
<dbReference type="Pfam" id="PF13683">
    <property type="entry name" value="rve_3"/>
    <property type="match status" value="1"/>
</dbReference>
<evidence type="ECO:0000313" key="3">
    <source>
        <dbReference type="Proteomes" id="UP000187012"/>
    </source>
</evidence>
<evidence type="ECO:0000313" key="2">
    <source>
        <dbReference type="EMBL" id="SIT46246.1"/>
    </source>
</evidence>
<proteinExistence type="predicted"/>
<keyword evidence="3" id="KW-1185">Reference proteome</keyword>
<accession>A0A1N7SFS1</accession>
<sequence>MFTQIASACTDYTWRSDWPCGAVVGATALRLSESNWPCRAQCLTIVGVYANGVTLKLIRAGKPTQNADIESFNNELRDDDECLNEHWFTMLAHAPAVITA</sequence>
<gene>
    <name evidence="2" type="ORF">BN2475_640003</name>
</gene>
<protein>
    <recommendedName>
        <fullName evidence="1">Integrase catalytic domain-containing protein</fullName>
    </recommendedName>
</protein>
<dbReference type="PANTHER" id="PTHR47515">
    <property type="entry name" value="LOW CALCIUM RESPONSE LOCUS PROTEIN T"/>
    <property type="match status" value="1"/>
</dbReference>
<organism evidence="2 3">
    <name type="scientific">Paraburkholderia ribeironis</name>
    <dbReference type="NCBI Taxonomy" id="1247936"/>
    <lineage>
        <taxon>Bacteria</taxon>
        <taxon>Pseudomonadati</taxon>
        <taxon>Pseudomonadota</taxon>
        <taxon>Betaproteobacteria</taxon>
        <taxon>Burkholderiales</taxon>
        <taxon>Burkholderiaceae</taxon>
        <taxon>Paraburkholderia</taxon>
    </lineage>
</organism>
<reference evidence="2 3" key="1">
    <citation type="submission" date="2016-12" db="EMBL/GenBank/DDBJ databases">
        <authorList>
            <person name="Song W.-J."/>
            <person name="Kurnit D.M."/>
        </authorList>
    </citation>
    <scope>NUCLEOTIDE SEQUENCE [LARGE SCALE GENOMIC DNA]</scope>
    <source>
        <strain evidence="2 3">STM7296</strain>
    </source>
</reference>
<name>A0A1N7SFS1_9BURK</name>
<dbReference type="EMBL" id="CYGX02000064">
    <property type="protein sequence ID" value="SIT46246.1"/>
    <property type="molecule type" value="Genomic_DNA"/>
</dbReference>
<dbReference type="STRING" id="1247936.BN2475_640003"/>